<dbReference type="Proteomes" id="UP000219048">
    <property type="component" value="Unassembled WGS sequence"/>
</dbReference>
<evidence type="ECO:0000313" key="2">
    <source>
        <dbReference type="Proteomes" id="UP000219048"/>
    </source>
</evidence>
<name>A0A285MWS7_9FLAO</name>
<organism evidence="1 2">
    <name type="scientific">Flagellimonas pacifica</name>
    <dbReference type="NCBI Taxonomy" id="1247520"/>
    <lineage>
        <taxon>Bacteria</taxon>
        <taxon>Pseudomonadati</taxon>
        <taxon>Bacteroidota</taxon>
        <taxon>Flavobacteriia</taxon>
        <taxon>Flavobacteriales</taxon>
        <taxon>Flavobacteriaceae</taxon>
        <taxon>Flagellimonas</taxon>
    </lineage>
</organism>
<protein>
    <submittedName>
        <fullName evidence="1">Uncharacterized protein</fullName>
    </submittedName>
</protein>
<reference evidence="2" key="1">
    <citation type="submission" date="2017-09" db="EMBL/GenBank/DDBJ databases">
        <authorList>
            <person name="Varghese N."/>
            <person name="Submissions S."/>
        </authorList>
    </citation>
    <scope>NUCLEOTIDE SEQUENCE [LARGE SCALE GENOMIC DNA]</scope>
    <source>
        <strain evidence="2">DSM 25885</strain>
    </source>
</reference>
<sequence>MKSGLIVKLSLKTYRLIFLIVSFYNFKENSYKFIKSKTYENN</sequence>
<dbReference type="AlphaFoldDB" id="A0A285MWS7"/>
<dbReference type="EMBL" id="OBEH01000006">
    <property type="protein sequence ID" value="SNZ01642.1"/>
    <property type="molecule type" value="Genomic_DNA"/>
</dbReference>
<evidence type="ECO:0000313" key="1">
    <source>
        <dbReference type="EMBL" id="SNZ01642.1"/>
    </source>
</evidence>
<proteinExistence type="predicted"/>
<accession>A0A285MWS7</accession>
<keyword evidence="2" id="KW-1185">Reference proteome</keyword>
<gene>
    <name evidence="1" type="ORF">SAMN06265377_3484</name>
</gene>